<dbReference type="Pfam" id="PF01380">
    <property type="entry name" value="SIS"/>
    <property type="match status" value="1"/>
</dbReference>
<comment type="caution">
    <text evidence="6">The sequence shown here is derived from an EMBL/GenBank/DDBJ whole genome shotgun (WGS) entry which is preliminary data.</text>
</comment>
<dbReference type="InterPro" id="IPR036388">
    <property type="entry name" value="WH-like_DNA-bd_sf"/>
</dbReference>
<dbReference type="PANTHER" id="PTHR30514">
    <property type="entry name" value="GLUCOKINASE"/>
    <property type="match status" value="1"/>
</dbReference>
<name>A0ABW4V712_9MICO</name>
<dbReference type="Gene3D" id="3.40.50.10490">
    <property type="entry name" value="Glucose-6-phosphate isomerase like protein, domain 1"/>
    <property type="match status" value="1"/>
</dbReference>
<feature type="domain" description="HTH rpiR-type" evidence="4">
    <location>
        <begin position="13"/>
        <end position="89"/>
    </location>
</feature>
<keyword evidence="2" id="KW-0238">DNA-binding</keyword>
<keyword evidence="1" id="KW-0805">Transcription regulation</keyword>
<dbReference type="Proteomes" id="UP001597338">
    <property type="component" value="Unassembled WGS sequence"/>
</dbReference>
<dbReference type="CDD" id="cd05013">
    <property type="entry name" value="SIS_RpiR"/>
    <property type="match status" value="1"/>
</dbReference>
<dbReference type="Pfam" id="PF01418">
    <property type="entry name" value="HTH_6"/>
    <property type="match status" value="1"/>
</dbReference>
<dbReference type="Gene3D" id="1.10.10.10">
    <property type="entry name" value="Winged helix-like DNA-binding domain superfamily/Winged helix DNA-binding domain"/>
    <property type="match status" value="1"/>
</dbReference>
<dbReference type="InterPro" id="IPR035472">
    <property type="entry name" value="RpiR-like_SIS"/>
</dbReference>
<dbReference type="SUPFAM" id="SSF53697">
    <property type="entry name" value="SIS domain"/>
    <property type="match status" value="1"/>
</dbReference>
<dbReference type="InterPro" id="IPR000281">
    <property type="entry name" value="HTH_RpiR"/>
</dbReference>
<evidence type="ECO:0000313" key="6">
    <source>
        <dbReference type="EMBL" id="MFD2025232.1"/>
    </source>
</evidence>
<dbReference type="EMBL" id="JBHUHF010000001">
    <property type="protein sequence ID" value="MFD2025232.1"/>
    <property type="molecule type" value="Genomic_DNA"/>
</dbReference>
<accession>A0ABW4V712</accession>
<organism evidence="6 7">
    <name type="scientific">Promicromonospora aerolata</name>
    <dbReference type="NCBI Taxonomy" id="195749"/>
    <lineage>
        <taxon>Bacteria</taxon>
        <taxon>Bacillati</taxon>
        <taxon>Actinomycetota</taxon>
        <taxon>Actinomycetes</taxon>
        <taxon>Micrococcales</taxon>
        <taxon>Promicromonosporaceae</taxon>
        <taxon>Promicromonospora</taxon>
    </lineage>
</organism>
<dbReference type="PROSITE" id="PS51464">
    <property type="entry name" value="SIS"/>
    <property type="match status" value="1"/>
</dbReference>
<dbReference type="InterPro" id="IPR047640">
    <property type="entry name" value="RpiR-like"/>
</dbReference>
<keyword evidence="7" id="KW-1185">Reference proteome</keyword>
<feature type="domain" description="SIS" evidence="5">
    <location>
        <begin position="139"/>
        <end position="279"/>
    </location>
</feature>
<evidence type="ECO:0000313" key="7">
    <source>
        <dbReference type="Proteomes" id="UP001597338"/>
    </source>
</evidence>
<dbReference type="PROSITE" id="PS51071">
    <property type="entry name" value="HTH_RPIR"/>
    <property type="match status" value="1"/>
</dbReference>
<evidence type="ECO:0000259" key="5">
    <source>
        <dbReference type="PROSITE" id="PS51464"/>
    </source>
</evidence>
<dbReference type="InterPro" id="IPR009057">
    <property type="entry name" value="Homeodomain-like_sf"/>
</dbReference>
<evidence type="ECO:0000256" key="3">
    <source>
        <dbReference type="ARBA" id="ARBA00023163"/>
    </source>
</evidence>
<dbReference type="SUPFAM" id="SSF46689">
    <property type="entry name" value="Homeodomain-like"/>
    <property type="match status" value="1"/>
</dbReference>
<dbReference type="InterPro" id="IPR001347">
    <property type="entry name" value="SIS_dom"/>
</dbReference>
<dbReference type="RefSeq" id="WP_377197138.1">
    <property type="nucleotide sequence ID" value="NZ_JBHUHF010000001.1"/>
</dbReference>
<dbReference type="InterPro" id="IPR046348">
    <property type="entry name" value="SIS_dom_sf"/>
</dbReference>
<dbReference type="PANTHER" id="PTHR30514:SF1">
    <property type="entry name" value="HTH-TYPE TRANSCRIPTIONAL REGULATOR HEXR-RELATED"/>
    <property type="match status" value="1"/>
</dbReference>
<evidence type="ECO:0000259" key="4">
    <source>
        <dbReference type="PROSITE" id="PS51071"/>
    </source>
</evidence>
<reference evidence="7" key="1">
    <citation type="journal article" date="2019" name="Int. J. Syst. Evol. Microbiol.">
        <title>The Global Catalogue of Microorganisms (GCM) 10K type strain sequencing project: providing services to taxonomists for standard genome sequencing and annotation.</title>
        <authorList>
            <consortium name="The Broad Institute Genomics Platform"/>
            <consortium name="The Broad Institute Genome Sequencing Center for Infectious Disease"/>
            <person name="Wu L."/>
            <person name="Ma J."/>
        </authorList>
    </citation>
    <scope>NUCLEOTIDE SEQUENCE [LARGE SCALE GENOMIC DNA]</scope>
    <source>
        <strain evidence="7">CCM 7043</strain>
    </source>
</reference>
<evidence type="ECO:0000256" key="1">
    <source>
        <dbReference type="ARBA" id="ARBA00023015"/>
    </source>
</evidence>
<proteinExistence type="predicted"/>
<sequence>MPRRAGASQPDSRAVLVAVRDALPGLRPAERRIATDLLADPDRFARRSISETATHAETSTTTVVRFYQRIGYTRFKDLRHDLAQESYRERLAHADLPAEASDIARGDTLEQVVAKVARDETLSIGDTADLLDVAVLADAVRLVAGARRVDTFGIGASAIAGLDLQRKLTRIGRTAIDWAESHVAWTSAAVLGPEGVAVAISHSGATADTIEFLRLARASGARTIAITNFAGSPLTEQADVVLRTAARETEFRSGALGSRIAQLMIVDCLFVGVVQSTYDASMAAIRATYDAVQPQGSARRVQRSAHRAQRSAH</sequence>
<keyword evidence="3" id="KW-0804">Transcription</keyword>
<gene>
    <name evidence="6" type="ORF">ACFSL2_06890</name>
</gene>
<evidence type="ECO:0000256" key="2">
    <source>
        <dbReference type="ARBA" id="ARBA00023125"/>
    </source>
</evidence>
<protein>
    <submittedName>
        <fullName evidence="6">MurR/RpiR family transcriptional regulator</fullName>
    </submittedName>
</protein>